<dbReference type="InterPro" id="IPR029229">
    <property type="entry name" value="Alkyl_sulf_C"/>
</dbReference>
<dbReference type="CDD" id="cd07710">
    <property type="entry name" value="arylsulfatase_Sdsa1-like_MBL-fold"/>
    <property type="match status" value="1"/>
</dbReference>
<dbReference type="SUPFAM" id="SSF55718">
    <property type="entry name" value="SCP-like"/>
    <property type="match status" value="1"/>
</dbReference>
<name>A0A2N0ZKW2_9BACI</name>
<evidence type="ECO:0000313" key="7">
    <source>
        <dbReference type="Proteomes" id="UP000233343"/>
    </source>
</evidence>
<dbReference type="GO" id="GO:0018741">
    <property type="term" value="F:linear primary-alkylsulfatase activity"/>
    <property type="evidence" value="ECO:0007669"/>
    <property type="project" value="InterPro"/>
</dbReference>
<dbReference type="InterPro" id="IPR038536">
    <property type="entry name" value="Alkyl/aryl-sulf_dimr_sf"/>
</dbReference>
<evidence type="ECO:0000256" key="4">
    <source>
        <dbReference type="ARBA" id="ARBA00033751"/>
    </source>
</evidence>
<dbReference type="EMBL" id="PISD01000008">
    <property type="protein sequence ID" value="PKG30155.1"/>
    <property type="molecule type" value="Genomic_DNA"/>
</dbReference>
<sequence>MINQEMKQNSPYLGREVETAVLPNGAIVNKFLSLMGPAEPNLISITKGITVLRRFSVDNTVIIEGNEGVIIWDTGSYMSIGRRKYEALRQLTNKPIKAIIYSHNHYAMAAKAFVKEGEEVEIIAHPDVHKNVINGAMELAPTYQRNGAQHAGYFLPRTGPDATLAQFENVTDNDKSTGYLKPTYVVKDGEELMLDGVRMQFFHTPSDTNDSLTMWLPDHDTIITNSIWNAFPNIYTLRGQRYRNPVEWTNGIDIIRQINPQYLIPIHGNATKTRAESYELATSYRDGISFIYSQTIRGINNGLKPDEIAERVKLPEHLAKFPQLCEAYGEITHHVKGIYSGELGWFSMDAAEINPVPISFRSRRIIDGFGGIDKLIGASNKALEEKEYAWAAELITHVLNVDSKNQKAIQIKANALRQMGYVTTAVTSRAIYLTQALVLEGKVSLEKIPAVFPGIIDNSEIKSLPIEKSIKILEFKIDPNKSKKIDRILTIKLKDLNQKLGLHVRRGVAEYLKTIPKKTDLSIETTSNIWIDIVFGEIAMEEAIKNGKVITKDDGEEVIRLFNVFEL</sequence>
<dbReference type="GO" id="GO:0046983">
    <property type="term" value="F:protein dimerization activity"/>
    <property type="evidence" value="ECO:0007669"/>
    <property type="project" value="InterPro"/>
</dbReference>
<evidence type="ECO:0000256" key="1">
    <source>
        <dbReference type="ARBA" id="ARBA00022723"/>
    </source>
</evidence>
<protein>
    <recommendedName>
        <fullName evidence="5">Metallo-beta-lactamase domain-containing protein</fullName>
    </recommendedName>
</protein>
<dbReference type="InterPro" id="IPR001279">
    <property type="entry name" value="Metallo-B-lactamas"/>
</dbReference>
<dbReference type="PANTHER" id="PTHR43223:SF2">
    <property type="entry name" value="METALLO-BETA-LACTAMASE DOMAIN-CONTAINING PROTEIN"/>
    <property type="match status" value="1"/>
</dbReference>
<dbReference type="InterPro" id="IPR036866">
    <property type="entry name" value="RibonucZ/Hydroxyglut_hydro"/>
</dbReference>
<dbReference type="InterPro" id="IPR036527">
    <property type="entry name" value="SCP2_sterol-bd_dom_sf"/>
</dbReference>
<dbReference type="GO" id="GO:0018909">
    <property type="term" value="P:dodecyl sulfate metabolic process"/>
    <property type="evidence" value="ECO:0007669"/>
    <property type="project" value="InterPro"/>
</dbReference>
<gene>
    <name evidence="6" type="ORF">CWS20_03950</name>
</gene>
<keyword evidence="2" id="KW-0378">Hydrolase</keyword>
<dbReference type="Pfam" id="PF14864">
    <property type="entry name" value="Alkyl_sulf_C"/>
    <property type="match status" value="1"/>
</dbReference>
<feature type="domain" description="Metallo-beta-lactamase" evidence="5">
    <location>
        <begin position="57"/>
        <end position="267"/>
    </location>
</feature>
<accession>A0A2N0ZKW2</accession>
<comment type="caution">
    <text evidence="6">The sequence shown here is derived from an EMBL/GenBank/DDBJ whole genome shotgun (WGS) entry which is preliminary data.</text>
</comment>
<evidence type="ECO:0000256" key="2">
    <source>
        <dbReference type="ARBA" id="ARBA00022801"/>
    </source>
</evidence>
<dbReference type="GO" id="GO:0046872">
    <property type="term" value="F:metal ion binding"/>
    <property type="evidence" value="ECO:0007669"/>
    <property type="project" value="UniProtKB-KW"/>
</dbReference>
<dbReference type="InterPro" id="IPR052195">
    <property type="entry name" value="Bact_Alkyl/Aryl-Sulfatase"/>
</dbReference>
<dbReference type="Gene3D" id="3.60.15.30">
    <property type="entry name" value="Metallo-beta-lactamase domain"/>
    <property type="match status" value="1"/>
</dbReference>
<dbReference type="RefSeq" id="WP_066200011.1">
    <property type="nucleotide sequence ID" value="NZ_JAMAUX010000006.1"/>
</dbReference>
<keyword evidence="7" id="KW-1185">Reference proteome</keyword>
<evidence type="ECO:0000256" key="3">
    <source>
        <dbReference type="ARBA" id="ARBA00022833"/>
    </source>
</evidence>
<dbReference type="SUPFAM" id="SSF56281">
    <property type="entry name" value="Metallo-hydrolase/oxidoreductase"/>
    <property type="match status" value="1"/>
</dbReference>
<dbReference type="Gene3D" id="1.25.40.880">
    <property type="entry name" value="Alkyl sulfatase, dimerisation domain"/>
    <property type="match status" value="1"/>
</dbReference>
<dbReference type="InterPro" id="IPR029228">
    <property type="entry name" value="Alkyl_sulf_dimr"/>
</dbReference>
<dbReference type="Gene3D" id="3.30.1050.10">
    <property type="entry name" value="SCP2 sterol-binding domain"/>
    <property type="match status" value="1"/>
</dbReference>
<dbReference type="PANTHER" id="PTHR43223">
    <property type="entry name" value="ALKYL/ARYL-SULFATASE"/>
    <property type="match status" value="1"/>
</dbReference>
<evidence type="ECO:0000313" key="6">
    <source>
        <dbReference type="EMBL" id="PKG30155.1"/>
    </source>
</evidence>
<reference evidence="6 7" key="1">
    <citation type="journal article" date="2010" name="Int. J. Syst. Evol. Microbiol.">
        <title>Bacillus horneckiae sp. nov., isolated from a spacecraft-assembly clean room.</title>
        <authorList>
            <person name="Vaishampayan P."/>
            <person name="Probst A."/>
            <person name="Krishnamurthi S."/>
            <person name="Ghosh S."/>
            <person name="Osman S."/>
            <person name="McDowall A."/>
            <person name="Ruckmani A."/>
            <person name="Mayilraj S."/>
            <person name="Venkateswaran K."/>
        </authorList>
    </citation>
    <scope>NUCLEOTIDE SEQUENCE [LARGE SCALE GENOMIC DNA]</scope>
    <source>
        <strain evidence="7">1PO1SC</strain>
    </source>
</reference>
<keyword evidence="1" id="KW-0479">Metal-binding</keyword>
<keyword evidence="3" id="KW-0862">Zinc</keyword>
<dbReference type="Proteomes" id="UP000233343">
    <property type="component" value="Unassembled WGS sequence"/>
</dbReference>
<organism evidence="6 7">
    <name type="scientific">Cytobacillus horneckiae</name>
    <dbReference type="NCBI Taxonomy" id="549687"/>
    <lineage>
        <taxon>Bacteria</taxon>
        <taxon>Bacillati</taxon>
        <taxon>Bacillota</taxon>
        <taxon>Bacilli</taxon>
        <taxon>Bacillales</taxon>
        <taxon>Bacillaceae</taxon>
        <taxon>Cytobacillus</taxon>
    </lineage>
</organism>
<dbReference type="Pfam" id="PF14863">
    <property type="entry name" value="Alkyl_sulf_dimr"/>
    <property type="match status" value="1"/>
</dbReference>
<dbReference type="SMART" id="SM00849">
    <property type="entry name" value="Lactamase_B"/>
    <property type="match status" value="1"/>
</dbReference>
<dbReference type="InterPro" id="IPR044097">
    <property type="entry name" value="Bds1/SdsA1_MBL-fold"/>
</dbReference>
<evidence type="ECO:0000259" key="5">
    <source>
        <dbReference type="SMART" id="SM00849"/>
    </source>
</evidence>
<proteinExistence type="inferred from homology"/>
<comment type="similarity">
    <text evidence="4">Belongs to the metallo-beta-lactamase superfamily. Type III sulfatase family.</text>
</comment>
<dbReference type="Pfam" id="PF00753">
    <property type="entry name" value="Lactamase_B"/>
    <property type="match status" value="1"/>
</dbReference>
<dbReference type="AlphaFoldDB" id="A0A2N0ZKW2"/>